<dbReference type="Proteomes" id="UP000075374">
    <property type="component" value="Unassembled WGS sequence"/>
</dbReference>
<feature type="binding site" evidence="2">
    <location>
        <position position="169"/>
    </location>
    <ligand>
        <name>Mn(2+)</name>
        <dbReference type="ChEBI" id="CHEBI:29035"/>
        <label>1</label>
    </ligand>
</feature>
<sequence>MWIYEKKLQYPVKVTSKDLRMAKILMAQYGGPDSELSAALRYLNQRYTMPTGKTKGLLNDIGTEELAHVEMIASMIYQLMKGATPQELKEAGLGGHYAQHDNALFPVDANGVPFTSAYFQALGDPITDLHEDMAAEQKAKATYEHLIALTDDPGLKEALKFLWAREIVHYQRFGEALQDVYEISGKKRYY</sequence>
<feature type="binding site" evidence="2">
    <location>
        <position position="136"/>
    </location>
    <ligand>
        <name>Mn(2+)</name>
        <dbReference type="ChEBI" id="CHEBI:29035"/>
        <label>1</label>
    </ligand>
</feature>
<feature type="binding site" evidence="3">
    <location>
        <position position="60"/>
    </location>
    <ligand>
        <name>Ca(2+)</name>
        <dbReference type="ChEBI" id="CHEBI:29108"/>
    </ligand>
</feature>
<dbReference type="InterPro" id="IPR009078">
    <property type="entry name" value="Ferritin-like_SF"/>
</dbReference>
<keyword evidence="4" id="KW-0560">Oxidoreductase</keyword>
<dbReference type="CDD" id="cd01051">
    <property type="entry name" value="Mn_catalase"/>
    <property type="match status" value="1"/>
</dbReference>
<evidence type="ECO:0000256" key="1">
    <source>
        <dbReference type="ARBA" id="ARBA00007644"/>
    </source>
</evidence>
<comment type="cofactor">
    <cofactor evidence="3">
        <name>Ca(2+)</name>
        <dbReference type="ChEBI" id="CHEBI:29108"/>
    </cofactor>
    <text evidence="3">Binds 1 Ca(2+) ion per subunit.</text>
</comment>
<dbReference type="GO" id="GO:0004096">
    <property type="term" value="F:catalase activity"/>
    <property type="evidence" value="ECO:0007669"/>
    <property type="project" value="UniProtKB-EC"/>
</dbReference>
<dbReference type="PATRIC" id="fig|1121305.3.peg.1690"/>
<keyword evidence="2" id="KW-0464">Manganese</keyword>
<dbReference type="InterPro" id="IPR039377">
    <property type="entry name" value="Mn_catalase_dom"/>
</dbReference>
<dbReference type="RefSeq" id="WP_061858527.1">
    <property type="nucleotide sequence ID" value="NZ_LTBB01000008.1"/>
</dbReference>
<reference evidence="4 5" key="1">
    <citation type="submission" date="2016-02" db="EMBL/GenBank/DDBJ databases">
        <title>Genome sequence of Clostridium colicanis DSM 13634.</title>
        <authorList>
            <person name="Poehlein A."/>
            <person name="Daniel R."/>
        </authorList>
    </citation>
    <scope>NUCLEOTIDE SEQUENCE [LARGE SCALE GENOMIC DNA]</scope>
    <source>
        <strain evidence="4 5">DSM 13634</strain>
    </source>
</reference>
<dbReference type="InterPro" id="IPR012347">
    <property type="entry name" value="Ferritin-like"/>
</dbReference>
<dbReference type="GO" id="GO:0046872">
    <property type="term" value="F:metal ion binding"/>
    <property type="evidence" value="ECO:0007669"/>
    <property type="project" value="UniProtKB-KW"/>
</dbReference>
<gene>
    <name evidence="4" type="primary">ydbD_2</name>
    <name evidence="4" type="ORF">CLCOL_16880</name>
</gene>
<keyword evidence="3" id="KW-0106">Calcium</keyword>
<dbReference type="EMBL" id="LTBB01000008">
    <property type="protein sequence ID" value="KYH28675.1"/>
    <property type="molecule type" value="Genomic_DNA"/>
</dbReference>
<dbReference type="SUPFAM" id="SSF47240">
    <property type="entry name" value="Ferritin-like"/>
    <property type="match status" value="1"/>
</dbReference>
<protein>
    <submittedName>
        <fullName evidence="4">Putative manganese catalase</fullName>
        <ecNumber evidence="4">1.11.1.6</ecNumber>
    </submittedName>
</protein>
<proteinExistence type="inferred from homology"/>
<feature type="binding site" evidence="2">
    <location>
        <position position="35"/>
    </location>
    <ligand>
        <name>Mn(2+)</name>
        <dbReference type="ChEBI" id="CHEBI:29035"/>
        <label>1</label>
    </ligand>
</feature>
<keyword evidence="5" id="KW-1185">Reference proteome</keyword>
<dbReference type="EC" id="1.11.1.6" evidence="4"/>
<accession>A0A151ALZ9</accession>
<organism evidence="4 5">
    <name type="scientific">Clostridium colicanis DSM 13634</name>
    <dbReference type="NCBI Taxonomy" id="1121305"/>
    <lineage>
        <taxon>Bacteria</taxon>
        <taxon>Bacillati</taxon>
        <taxon>Bacillota</taxon>
        <taxon>Clostridia</taxon>
        <taxon>Eubacteriales</taxon>
        <taxon>Clostridiaceae</taxon>
        <taxon>Clostridium</taxon>
    </lineage>
</organism>
<keyword evidence="2" id="KW-0479">Metal-binding</keyword>
<name>A0A151ALZ9_9CLOT</name>
<comment type="caution">
    <text evidence="4">The sequence shown here is derived from an EMBL/GenBank/DDBJ whole genome shotgun (WGS) entry which is preliminary data.</text>
</comment>
<evidence type="ECO:0000256" key="2">
    <source>
        <dbReference type="PIRSR" id="PIRSR607760-1"/>
    </source>
</evidence>
<dbReference type="STRING" id="1121305.CLCOL_16880"/>
<comment type="similarity">
    <text evidence="1">Belongs to the manganese catalase family.</text>
</comment>
<comment type="cofactor">
    <cofactor evidence="2">
        <name>Mn(2+)</name>
        <dbReference type="ChEBI" id="CHEBI:29035"/>
    </cofactor>
    <text evidence="2">Binds 2 manganese ions per subunit.</text>
</comment>
<dbReference type="Pfam" id="PF05067">
    <property type="entry name" value="Mn_catalase"/>
    <property type="match status" value="1"/>
</dbReference>
<dbReference type="AlphaFoldDB" id="A0A151ALZ9"/>
<evidence type="ECO:0000313" key="5">
    <source>
        <dbReference type="Proteomes" id="UP000075374"/>
    </source>
</evidence>
<evidence type="ECO:0000313" key="4">
    <source>
        <dbReference type="EMBL" id="KYH28675.1"/>
    </source>
</evidence>
<feature type="binding site" evidence="2">
    <location>
        <position position="65"/>
    </location>
    <ligand>
        <name>Mn(2+)</name>
        <dbReference type="ChEBI" id="CHEBI:29035"/>
        <label>1</label>
    </ligand>
</feature>
<dbReference type="InterPro" id="IPR007760">
    <property type="entry name" value="Mn_catalase"/>
</dbReference>
<dbReference type="Gene3D" id="1.20.1260.10">
    <property type="match status" value="1"/>
</dbReference>
<feature type="binding site" evidence="2">
    <location>
        <position position="68"/>
    </location>
    <ligand>
        <name>Mn(2+)</name>
        <dbReference type="ChEBI" id="CHEBI:29035"/>
        <label>1</label>
    </ligand>
</feature>
<evidence type="ECO:0000256" key="3">
    <source>
        <dbReference type="PIRSR" id="PIRSR607760-2"/>
    </source>
</evidence>
<keyword evidence="4" id="KW-0575">Peroxidase</keyword>